<dbReference type="InParanoid" id="A0A401GBS8"/>
<organism evidence="2 3">
    <name type="scientific">Sparassis crispa</name>
    <dbReference type="NCBI Taxonomy" id="139825"/>
    <lineage>
        <taxon>Eukaryota</taxon>
        <taxon>Fungi</taxon>
        <taxon>Dikarya</taxon>
        <taxon>Basidiomycota</taxon>
        <taxon>Agaricomycotina</taxon>
        <taxon>Agaricomycetes</taxon>
        <taxon>Polyporales</taxon>
        <taxon>Sparassidaceae</taxon>
        <taxon>Sparassis</taxon>
    </lineage>
</organism>
<dbReference type="GeneID" id="38776563"/>
<evidence type="ECO:0000313" key="2">
    <source>
        <dbReference type="EMBL" id="GBE79646.1"/>
    </source>
</evidence>
<dbReference type="RefSeq" id="XP_027610559.1">
    <property type="nucleotide sequence ID" value="XM_027754758.1"/>
</dbReference>
<feature type="region of interest" description="Disordered" evidence="1">
    <location>
        <begin position="1"/>
        <end position="43"/>
    </location>
</feature>
<sequence>MHQEKSTSSGGNSNGDQSGIRSSSPTPPFETPPTSPNTPSVPDVAQFSLSVAFSSSQVQASSSLTFSVFEAPSVPVPAPVYSPNRPRSCGAHPEQWGANGECTSVKYLQSPTHRSPPVTPNILELVAVVRNERKPLALTTRPLNVTSKPKIAISPPSLSISPHVLGRQKRVQQQRRKSCSPTIGPSPLRNAVVLDSTSFTASVSTPTMGTVIKMENSLSGSTSGTWQLEDLVRDGQLDVDAVSAVLGLGLMMGSDDGDADARIITSTLDAEVGHYDQIMTGYYDDAEKSLNMGWGRARELGASLQIRVPGSQLFAIPEETDDECASARVSAASACDIDLRLLGLEQEQLDLGDEALWENVWEEEQSWTESVSIRESIGLAW</sequence>
<dbReference type="AlphaFoldDB" id="A0A401GBS8"/>
<dbReference type="EMBL" id="BFAD01000002">
    <property type="protein sequence ID" value="GBE79646.1"/>
    <property type="molecule type" value="Genomic_DNA"/>
</dbReference>
<dbReference type="Proteomes" id="UP000287166">
    <property type="component" value="Unassembled WGS sequence"/>
</dbReference>
<dbReference type="OrthoDB" id="2753667at2759"/>
<proteinExistence type="predicted"/>
<name>A0A401GBS8_9APHY</name>
<protein>
    <submittedName>
        <fullName evidence="2">Uncharacterized protein</fullName>
    </submittedName>
</protein>
<evidence type="ECO:0000313" key="3">
    <source>
        <dbReference type="Proteomes" id="UP000287166"/>
    </source>
</evidence>
<evidence type="ECO:0000256" key="1">
    <source>
        <dbReference type="SAM" id="MobiDB-lite"/>
    </source>
</evidence>
<reference evidence="2 3" key="1">
    <citation type="journal article" date="2018" name="Sci. Rep.">
        <title>Genome sequence of the cauliflower mushroom Sparassis crispa (Hanabiratake) and its association with beneficial usage.</title>
        <authorList>
            <person name="Kiyama R."/>
            <person name="Furutani Y."/>
            <person name="Kawaguchi K."/>
            <person name="Nakanishi T."/>
        </authorList>
    </citation>
    <scope>NUCLEOTIDE SEQUENCE [LARGE SCALE GENOMIC DNA]</scope>
</reference>
<accession>A0A401GBS8</accession>
<feature type="compositionally biased region" description="Pro residues" evidence="1">
    <location>
        <begin position="25"/>
        <end position="36"/>
    </location>
</feature>
<gene>
    <name evidence="2" type="ORF">SCP_0208460</name>
</gene>
<feature type="compositionally biased region" description="Low complexity" evidence="1">
    <location>
        <begin position="1"/>
        <end position="24"/>
    </location>
</feature>
<comment type="caution">
    <text evidence="2">The sequence shown here is derived from an EMBL/GenBank/DDBJ whole genome shotgun (WGS) entry which is preliminary data.</text>
</comment>
<keyword evidence="3" id="KW-1185">Reference proteome</keyword>